<protein>
    <submittedName>
        <fullName evidence="1">Uncharacterized protein</fullName>
    </submittedName>
</protein>
<accession>A0ABN6FIK8</accession>
<proteinExistence type="predicted"/>
<evidence type="ECO:0000313" key="1">
    <source>
        <dbReference type="EMBL" id="BCT76479.1"/>
    </source>
</evidence>
<dbReference type="EMBL" id="AP024525">
    <property type="protein sequence ID" value="BCT76479.1"/>
    <property type="molecule type" value="Genomic_DNA"/>
</dbReference>
<sequence>MKSWPPFPSAGPAMLGDFSCWCMLRYLSIWCTDLIASTGTLAVFRGALFRAGALFASSA</sequence>
<evidence type="ECO:0000313" key="2">
    <source>
        <dbReference type="Proteomes" id="UP001319861"/>
    </source>
</evidence>
<dbReference type="Proteomes" id="UP001319861">
    <property type="component" value="Chromosome"/>
</dbReference>
<organism evidence="1 2">
    <name type="scientific">Sinomonas cyclohexanicum</name>
    <name type="common">Corynebacterium cyclohexanicum</name>
    <dbReference type="NCBI Taxonomy" id="322009"/>
    <lineage>
        <taxon>Bacteria</taxon>
        <taxon>Bacillati</taxon>
        <taxon>Actinomycetota</taxon>
        <taxon>Actinomycetes</taxon>
        <taxon>Micrococcales</taxon>
        <taxon>Micrococcaceae</taxon>
        <taxon>Sinomonas</taxon>
    </lineage>
</organism>
<gene>
    <name evidence="1" type="ORF">SCMU_23210</name>
</gene>
<keyword evidence="2" id="KW-1185">Reference proteome</keyword>
<name>A0ABN6FIK8_SINCY</name>
<reference evidence="1 2" key="1">
    <citation type="journal article" date="2021" name="J. Biosci. Bioeng.">
        <title>Identification and characterization of a chc gene cluster responsible for the aromatization pathway of cyclohexanecarboxylate degradation in Sinomonas cyclohexanicum ATCC 51369.</title>
        <authorList>
            <person name="Yamamoto T."/>
            <person name="Hasegawa Y."/>
            <person name="Lau P.C.K."/>
            <person name="Iwaki H."/>
        </authorList>
    </citation>
    <scope>NUCLEOTIDE SEQUENCE [LARGE SCALE GENOMIC DNA]</scope>
    <source>
        <strain evidence="1 2">ATCC 51369</strain>
    </source>
</reference>